<feature type="domain" description="DUF1214" evidence="2">
    <location>
        <begin position="358"/>
        <end position="464"/>
    </location>
</feature>
<dbReference type="EMBL" id="JAENIK010000001">
    <property type="protein sequence ID" value="MBK1814084.1"/>
    <property type="molecule type" value="Genomic_DNA"/>
</dbReference>
<dbReference type="Pfam" id="PF06742">
    <property type="entry name" value="DUF1214"/>
    <property type="match status" value="1"/>
</dbReference>
<keyword evidence="5" id="KW-1185">Reference proteome</keyword>
<dbReference type="SUPFAM" id="SSF160935">
    <property type="entry name" value="VPA0735-like"/>
    <property type="match status" value="1"/>
</dbReference>
<sequence length="481" mass="53568">MKTRTFLGAFSAASALLVPLPSGAQTFEFKGGYPTQETVRKAYDSLDLNRAIQAYRIFYPTVSGYAILKGNEKLGIFPNKSSGTLDTQPRHVGYTLNSDTPYAPLFLDLTDGPMVVELPAGPLICIAMDLNQRWVADLGVPGPSAGKGDKVVFLPPGYKGGDPAGYRVARSTTFRMLVGVRSLPVGGNVPEAVERIKTIKVRPLDGEPDKSESDWKDLTPIPQDTTPLAWETNFQYWQALNDVVQSEPPFDGYRDAYGELAALGIEKGRPFEPDSRMKDILTEAARTANAQMRVESFADRRADRIVWPDRKWEWAALRFEDGDFNATHHVDTYARDKWFFQAIGSSPAMFRRDTKAGSLYWLAQRDRTGAFLEGGKTYKLSVPQPVPAHLFWSVTVYDAETRSQIATEQGKAALRSLFELKDEPQSGVTELHFGPQAPEGQDKVWIRTIPGKGWFAYFRIYGPGEAAFDGTWKPADFEEVK</sequence>
<dbReference type="Gene3D" id="2.60.120.600">
    <property type="entry name" value="Domain of unknown function DUF1214, C-terminal domain"/>
    <property type="match status" value="1"/>
</dbReference>
<dbReference type="Proteomes" id="UP000600139">
    <property type="component" value="Unassembled WGS sequence"/>
</dbReference>
<proteinExistence type="predicted"/>
<feature type="domain" description="DUF1254" evidence="3">
    <location>
        <begin position="94"/>
        <end position="202"/>
    </location>
</feature>
<dbReference type="RefSeq" id="WP_200349049.1">
    <property type="nucleotide sequence ID" value="NZ_BAABHZ010000005.1"/>
</dbReference>
<dbReference type="InterPro" id="IPR010621">
    <property type="entry name" value="DUF1214"/>
</dbReference>
<dbReference type="Gene3D" id="2.60.40.1610">
    <property type="entry name" value="Domain of unknown function DUF1254"/>
    <property type="match status" value="1"/>
</dbReference>
<dbReference type="PANTHER" id="PTHR36509">
    <property type="entry name" value="BLL3101 PROTEIN"/>
    <property type="match status" value="1"/>
</dbReference>
<accession>A0A934R2I7</accession>
<organism evidence="4 5">
    <name type="scientific">Luteolibacter yonseiensis</name>
    <dbReference type="NCBI Taxonomy" id="1144680"/>
    <lineage>
        <taxon>Bacteria</taxon>
        <taxon>Pseudomonadati</taxon>
        <taxon>Verrucomicrobiota</taxon>
        <taxon>Verrucomicrobiia</taxon>
        <taxon>Verrucomicrobiales</taxon>
        <taxon>Verrucomicrobiaceae</taxon>
        <taxon>Luteolibacter</taxon>
    </lineage>
</organism>
<dbReference type="Gene3D" id="1.10.3360.10">
    <property type="entry name" value="VPA0735-like domain"/>
    <property type="match status" value="1"/>
</dbReference>
<keyword evidence="1" id="KW-0732">Signal</keyword>
<protein>
    <submittedName>
        <fullName evidence="4">DUF1254 domain-containing protein</fullName>
    </submittedName>
</protein>
<dbReference type="AlphaFoldDB" id="A0A934R2I7"/>
<feature type="chain" id="PRO_5037074009" evidence="1">
    <location>
        <begin position="25"/>
        <end position="481"/>
    </location>
</feature>
<dbReference type="InterPro" id="IPR010679">
    <property type="entry name" value="DUF1254"/>
</dbReference>
<comment type="caution">
    <text evidence="4">The sequence shown here is derived from an EMBL/GenBank/DDBJ whole genome shotgun (WGS) entry which is preliminary data.</text>
</comment>
<reference evidence="4" key="1">
    <citation type="submission" date="2021-01" db="EMBL/GenBank/DDBJ databases">
        <title>Modified the classification status of verrucomicrobia.</title>
        <authorList>
            <person name="Feng X."/>
        </authorList>
    </citation>
    <scope>NUCLEOTIDE SEQUENCE</scope>
    <source>
        <strain evidence="4">JCM 18052</strain>
    </source>
</reference>
<dbReference type="InterPro" id="IPR037049">
    <property type="entry name" value="DUF1214_C_sf"/>
</dbReference>
<evidence type="ECO:0000259" key="3">
    <source>
        <dbReference type="Pfam" id="PF06863"/>
    </source>
</evidence>
<name>A0A934R2I7_9BACT</name>
<feature type="signal peptide" evidence="1">
    <location>
        <begin position="1"/>
        <end position="24"/>
    </location>
</feature>
<evidence type="ECO:0000313" key="5">
    <source>
        <dbReference type="Proteomes" id="UP000600139"/>
    </source>
</evidence>
<dbReference type="InterPro" id="IPR037050">
    <property type="entry name" value="DUF1254_sf"/>
</dbReference>
<evidence type="ECO:0000256" key="1">
    <source>
        <dbReference type="SAM" id="SignalP"/>
    </source>
</evidence>
<evidence type="ECO:0000313" key="4">
    <source>
        <dbReference type="EMBL" id="MBK1814084.1"/>
    </source>
</evidence>
<evidence type="ECO:0000259" key="2">
    <source>
        <dbReference type="Pfam" id="PF06742"/>
    </source>
</evidence>
<dbReference type="PANTHER" id="PTHR36509:SF3">
    <property type="entry name" value="SIGNAL PEPTIDE PROTEIN"/>
    <property type="match status" value="1"/>
</dbReference>
<gene>
    <name evidence="4" type="ORF">JIN84_00490</name>
</gene>
<dbReference type="Pfam" id="PF06863">
    <property type="entry name" value="DUF1254"/>
    <property type="match status" value="1"/>
</dbReference>